<gene>
    <name evidence="1" type="ORF">EWM62_09385</name>
</gene>
<accession>A0A4Q5LN58</accession>
<dbReference type="InterPro" id="IPR021284">
    <property type="entry name" value="DUF2750"/>
</dbReference>
<evidence type="ECO:0000313" key="1">
    <source>
        <dbReference type="EMBL" id="RYU90843.1"/>
    </source>
</evidence>
<sequence length="142" mass="15788">MSQDLETKYIAFVEKVAASKQVWGLKSKTGWANADATDNADVAVIPFWSERGLAKLGAREDWKTYTPTEIPLAIFLEDLCMDMADNDVLAGIEWDTKMFGTEADALVVALDILNRLAAINSAITFTNYSNIQEFITEISEEE</sequence>
<dbReference type="Pfam" id="PF11042">
    <property type="entry name" value="DUF2750"/>
    <property type="match status" value="1"/>
</dbReference>
<organism evidence="1 2">
    <name type="scientific">Mucilaginibacter terrigena</name>
    <dbReference type="NCBI Taxonomy" id="2492395"/>
    <lineage>
        <taxon>Bacteria</taxon>
        <taxon>Pseudomonadati</taxon>
        <taxon>Bacteroidota</taxon>
        <taxon>Sphingobacteriia</taxon>
        <taxon>Sphingobacteriales</taxon>
        <taxon>Sphingobacteriaceae</taxon>
        <taxon>Mucilaginibacter</taxon>
    </lineage>
</organism>
<evidence type="ECO:0000313" key="2">
    <source>
        <dbReference type="Proteomes" id="UP000293331"/>
    </source>
</evidence>
<dbReference type="RefSeq" id="WP_129876392.1">
    <property type="nucleotide sequence ID" value="NZ_SEWG01000003.1"/>
</dbReference>
<dbReference type="AlphaFoldDB" id="A0A4Q5LN58"/>
<comment type="caution">
    <text evidence="1">The sequence shown here is derived from an EMBL/GenBank/DDBJ whole genome shotgun (WGS) entry which is preliminary data.</text>
</comment>
<proteinExistence type="predicted"/>
<dbReference type="Proteomes" id="UP000293331">
    <property type="component" value="Unassembled WGS sequence"/>
</dbReference>
<dbReference type="EMBL" id="SEWG01000003">
    <property type="protein sequence ID" value="RYU90843.1"/>
    <property type="molecule type" value="Genomic_DNA"/>
</dbReference>
<name>A0A4Q5LN58_9SPHI</name>
<dbReference type="OrthoDB" id="2936081at2"/>
<protein>
    <submittedName>
        <fullName evidence="1">DUF2750 domain-containing protein</fullName>
    </submittedName>
</protein>
<reference evidence="1 2" key="1">
    <citation type="submission" date="2019-02" db="EMBL/GenBank/DDBJ databases">
        <title>Bacterial novel species Mucilaginibacter sp. 17JY9-4 isolated from soil.</title>
        <authorList>
            <person name="Jung H.-Y."/>
        </authorList>
    </citation>
    <scope>NUCLEOTIDE SEQUENCE [LARGE SCALE GENOMIC DNA]</scope>
    <source>
        <strain evidence="1 2">17JY9-4</strain>
    </source>
</reference>
<keyword evidence="2" id="KW-1185">Reference proteome</keyword>